<accession>A0A6C0BG74</accession>
<dbReference type="EMBL" id="MN739158">
    <property type="protein sequence ID" value="QHS91327.1"/>
    <property type="molecule type" value="Genomic_DNA"/>
</dbReference>
<sequence>MDLPSKGMDVTVLKNAVQQQLSATSGLYSLQLQNHIYGCFIIMEDIAQKTVDFSENKLVGPSYSFDMKERFSQIGIRYGFAMDTKLTLKEYPASYQDAWLQTFRDLGVLQDIEYVDAIEECLIEIIQQQVKPEDAYFVQALGSGSLPQIWIDKALSLLSEKPVESVPVAETTETTETDNVQHTGISKALTEKPIKSVKPKHLAVTRRRHVAESVTNKHLSKTRRSRH</sequence>
<feature type="region of interest" description="Disordered" evidence="1">
    <location>
        <begin position="207"/>
        <end position="227"/>
    </location>
</feature>
<evidence type="ECO:0000256" key="1">
    <source>
        <dbReference type="SAM" id="MobiDB-lite"/>
    </source>
</evidence>
<protein>
    <submittedName>
        <fullName evidence="2">Uncharacterized protein</fullName>
    </submittedName>
</protein>
<proteinExistence type="predicted"/>
<name>A0A6C0BG74_9ZZZZ</name>
<reference evidence="2" key="1">
    <citation type="journal article" date="2020" name="Nature">
        <title>Giant virus diversity and host interactions through global metagenomics.</title>
        <authorList>
            <person name="Schulz F."/>
            <person name="Roux S."/>
            <person name="Paez-Espino D."/>
            <person name="Jungbluth S."/>
            <person name="Walsh D.A."/>
            <person name="Denef V.J."/>
            <person name="McMahon K.D."/>
            <person name="Konstantinidis K.T."/>
            <person name="Eloe-Fadrosh E.A."/>
            <person name="Kyrpides N.C."/>
            <person name="Woyke T."/>
        </authorList>
    </citation>
    <scope>NUCLEOTIDE SEQUENCE</scope>
    <source>
        <strain evidence="2">GVMAG-M-3300013004-44</strain>
    </source>
</reference>
<organism evidence="2">
    <name type="scientific">viral metagenome</name>
    <dbReference type="NCBI Taxonomy" id="1070528"/>
    <lineage>
        <taxon>unclassified sequences</taxon>
        <taxon>metagenomes</taxon>
        <taxon>organismal metagenomes</taxon>
    </lineage>
</organism>
<evidence type="ECO:0000313" key="2">
    <source>
        <dbReference type="EMBL" id="QHS91327.1"/>
    </source>
</evidence>
<feature type="compositionally biased region" description="Basic residues" evidence="1">
    <location>
        <begin position="218"/>
        <end position="227"/>
    </location>
</feature>
<dbReference type="AlphaFoldDB" id="A0A6C0BG74"/>